<feature type="compositionally biased region" description="Basic and acidic residues" evidence="1">
    <location>
        <begin position="116"/>
        <end position="129"/>
    </location>
</feature>
<evidence type="ECO:0000256" key="1">
    <source>
        <dbReference type="SAM" id="MobiDB-lite"/>
    </source>
</evidence>
<name>A0A4C1U0N4_EUMVA</name>
<protein>
    <submittedName>
        <fullName evidence="2">Uncharacterized protein</fullName>
    </submittedName>
</protein>
<gene>
    <name evidence="2" type="ORF">EVAR_75132_1</name>
</gene>
<dbReference type="Proteomes" id="UP000299102">
    <property type="component" value="Unassembled WGS sequence"/>
</dbReference>
<accession>A0A4C1U0N4</accession>
<reference evidence="2 3" key="1">
    <citation type="journal article" date="2019" name="Commun. Biol.">
        <title>The bagworm genome reveals a unique fibroin gene that provides high tensile strength.</title>
        <authorList>
            <person name="Kono N."/>
            <person name="Nakamura H."/>
            <person name="Ohtoshi R."/>
            <person name="Tomita M."/>
            <person name="Numata K."/>
            <person name="Arakawa K."/>
        </authorList>
    </citation>
    <scope>NUCLEOTIDE SEQUENCE [LARGE SCALE GENOMIC DNA]</scope>
</reference>
<evidence type="ECO:0000313" key="3">
    <source>
        <dbReference type="Proteomes" id="UP000299102"/>
    </source>
</evidence>
<sequence length="129" mass="14751">MTFRGAAWETIEQAGEDWKSLHQLCRRLLDHQLRMPVRQDGNTPICRKENGIWQSTWRNSFTLPSDTHQSGIAHVQVRRVEEFRMARCRPPLPGDYFVSPAELADDFPTAEAEGSGTRRDPDCCHKTAA</sequence>
<proteinExistence type="predicted"/>
<organism evidence="2 3">
    <name type="scientific">Eumeta variegata</name>
    <name type="common">Bagworm moth</name>
    <name type="synonym">Eumeta japonica</name>
    <dbReference type="NCBI Taxonomy" id="151549"/>
    <lineage>
        <taxon>Eukaryota</taxon>
        <taxon>Metazoa</taxon>
        <taxon>Ecdysozoa</taxon>
        <taxon>Arthropoda</taxon>
        <taxon>Hexapoda</taxon>
        <taxon>Insecta</taxon>
        <taxon>Pterygota</taxon>
        <taxon>Neoptera</taxon>
        <taxon>Endopterygota</taxon>
        <taxon>Lepidoptera</taxon>
        <taxon>Glossata</taxon>
        <taxon>Ditrysia</taxon>
        <taxon>Tineoidea</taxon>
        <taxon>Psychidae</taxon>
        <taxon>Oiketicinae</taxon>
        <taxon>Eumeta</taxon>
    </lineage>
</organism>
<dbReference type="AlphaFoldDB" id="A0A4C1U0N4"/>
<dbReference type="EMBL" id="BGZK01000112">
    <property type="protein sequence ID" value="GBP19839.1"/>
    <property type="molecule type" value="Genomic_DNA"/>
</dbReference>
<comment type="caution">
    <text evidence="2">The sequence shown here is derived from an EMBL/GenBank/DDBJ whole genome shotgun (WGS) entry which is preliminary data.</text>
</comment>
<dbReference type="OrthoDB" id="412981at2759"/>
<keyword evidence="3" id="KW-1185">Reference proteome</keyword>
<evidence type="ECO:0000313" key="2">
    <source>
        <dbReference type="EMBL" id="GBP19839.1"/>
    </source>
</evidence>
<feature type="region of interest" description="Disordered" evidence="1">
    <location>
        <begin position="107"/>
        <end position="129"/>
    </location>
</feature>